<gene>
    <name evidence="7" type="ORF">Desaf_2585</name>
</gene>
<dbReference type="SMART" id="SM01133">
    <property type="entry name" value="DeoC"/>
    <property type="match status" value="1"/>
</dbReference>
<dbReference type="InterPro" id="IPR010210">
    <property type="entry name" value="ADH_synthase"/>
</dbReference>
<dbReference type="NCBIfam" id="TIGR01949">
    <property type="entry name" value="ADH_synth"/>
    <property type="match status" value="1"/>
</dbReference>
<dbReference type="STRING" id="690850.Desaf_2585"/>
<dbReference type="PANTHER" id="PTHR47916:SF1">
    <property type="entry name" value="3-HYDROXY-5-PHOSPHONOOXYPENTANE-2,4-DIONE THIOLASE"/>
    <property type="match status" value="1"/>
</dbReference>
<dbReference type="SUPFAM" id="SSF51569">
    <property type="entry name" value="Aldolase"/>
    <property type="match status" value="1"/>
</dbReference>
<dbReference type="InterPro" id="IPR013785">
    <property type="entry name" value="Aldolase_TIM"/>
</dbReference>
<keyword evidence="2" id="KW-0808">Transferase</keyword>
<dbReference type="EC" id="2.2.1.10" evidence="5"/>
<evidence type="ECO:0000313" key="7">
    <source>
        <dbReference type="EMBL" id="EGJ50904.1"/>
    </source>
</evidence>
<dbReference type="GO" id="GO:0016740">
    <property type="term" value="F:transferase activity"/>
    <property type="evidence" value="ECO:0007669"/>
    <property type="project" value="UniProtKB-KW"/>
</dbReference>
<proteinExistence type="inferred from homology"/>
<dbReference type="CDD" id="cd00958">
    <property type="entry name" value="DhnA"/>
    <property type="match status" value="1"/>
</dbReference>
<dbReference type="EMBL" id="CP003221">
    <property type="protein sequence ID" value="EGJ50904.1"/>
    <property type="molecule type" value="Genomic_DNA"/>
</dbReference>
<dbReference type="NCBIfam" id="NF005556">
    <property type="entry name" value="PRK07226.1"/>
    <property type="match status" value="1"/>
</dbReference>
<keyword evidence="8" id="KW-1185">Reference proteome</keyword>
<name>F3YZU9_DESAF</name>
<dbReference type="InterPro" id="IPR041720">
    <property type="entry name" value="FbaB-like"/>
</dbReference>
<protein>
    <recommendedName>
        <fullName evidence="5">2-amino-3,7-dideoxy-D-threo-hept-6-ulosonate synthase</fullName>
        <ecNumber evidence="5">2.2.1.10</ecNumber>
    </recommendedName>
</protein>
<dbReference type="Gene3D" id="3.20.20.70">
    <property type="entry name" value="Aldolase class I"/>
    <property type="match status" value="1"/>
</dbReference>
<dbReference type="PIRSF" id="PIRSF038992">
    <property type="entry name" value="Aldolase_Ia"/>
    <property type="match status" value="1"/>
</dbReference>
<dbReference type="InterPro" id="IPR002915">
    <property type="entry name" value="DeoC/FbaB/LacD_aldolase"/>
</dbReference>
<dbReference type="GO" id="GO:0009073">
    <property type="term" value="P:aromatic amino acid family biosynthetic process"/>
    <property type="evidence" value="ECO:0007669"/>
    <property type="project" value="UniProtKB-KW"/>
</dbReference>
<feature type="active site" description="Proton donor" evidence="6">
    <location>
        <position position="146"/>
    </location>
</feature>
<evidence type="ECO:0000256" key="6">
    <source>
        <dbReference type="PIRSR" id="PIRSR038992-1"/>
    </source>
</evidence>
<dbReference type="GO" id="GO:0004332">
    <property type="term" value="F:fructose-bisphosphate aldolase activity"/>
    <property type="evidence" value="ECO:0007669"/>
    <property type="project" value="InterPro"/>
</dbReference>
<feature type="active site" description="Schiff-base intermediate with dihydroxyacetone-P" evidence="6">
    <location>
        <position position="177"/>
    </location>
</feature>
<dbReference type="Proteomes" id="UP000007844">
    <property type="component" value="Chromosome"/>
</dbReference>
<dbReference type="GO" id="GO:0016836">
    <property type="term" value="F:hydro-lyase activity"/>
    <property type="evidence" value="ECO:0007669"/>
    <property type="project" value="InterPro"/>
</dbReference>
<accession>F3YZU9</accession>
<dbReference type="RefSeq" id="WP_014260599.1">
    <property type="nucleotide sequence ID" value="NC_016629.1"/>
</dbReference>
<organism evidence="7 8">
    <name type="scientific">Desulfocurvibacter africanus subsp. africanus str. Walvis Bay</name>
    <dbReference type="NCBI Taxonomy" id="690850"/>
    <lineage>
        <taxon>Bacteria</taxon>
        <taxon>Pseudomonadati</taxon>
        <taxon>Thermodesulfobacteriota</taxon>
        <taxon>Desulfovibrionia</taxon>
        <taxon>Desulfovibrionales</taxon>
        <taxon>Desulfovibrionaceae</taxon>
        <taxon>Desulfocurvibacter</taxon>
    </lineage>
</organism>
<evidence type="ECO:0000256" key="3">
    <source>
        <dbReference type="ARBA" id="ARBA00023141"/>
    </source>
</evidence>
<dbReference type="HAMAP" id="MF_00960">
    <property type="entry name" value="ADH_synthase"/>
    <property type="match status" value="1"/>
</dbReference>
<dbReference type="HOGENOM" id="CLU_057069_2_0_7"/>
<keyword evidence="3" id="KW-0057">Aromatic amino acid biosynthesis</keyword>
<dbReference type="AlphaFoldDB" id="F3YZU9"/>
<dbReference type="GO" id="GO:0008652">
    <property type="term" value="P:amino acid biosynthetic process"/>
    <property type="evidence" value="ECO:0007669"/>
    <property type="project" value="UniProtKB-KW"/>
</dbReference>
<reference evidence="7 8" key="1">
    <citation type="journal article" date="2011" name="J. Bacteriol.">
        <title>Genome sequence of the mercury-methylating and pleomorphic Desulfovibrio africanus Strain Walvis Bay.</title>
        <authorList>
            <person name="Brown S.D."/>
            <person name="Wall J.D."/>
            <person name="Kucken A.M."/>
            <person name="Gilmour C.C."/>
            <person name="Podar M."/>
            <person name="Brandt C.C."/>
            <person name="Teshima H."/>
            <person name="Detter J.C."/>
            <person name="Han C.S."/>
            <person name="Land M.L."/>
            <person name="Lucas S."/>
            <person name="Han J."/>
            <person name="Pennacchio L."/>
            <person name="Nolan M."/>
            <person name="Pitluck S."/>
            <person name="Woyke T."/>
            <person name="Goodwin L."/>
            <person name="Palumbo A.V."/>
            <person name="Elias D.A."/>
        </authorList>
    </citation>
    <scope>NUCLEOTIDE SEQUENCE [LARGE SCALE GENOMIC DNA]</scope>
    <source>
        <strain evidence="7 8">Walvis Bay</strain>
    </source>
</reference>
<evidence type="ECO:0000313" key="8">
    <source>
        <dbReference type="Proteomes" id="UP000007844"/>
    </source>
</evidence>
<keyword evidence="4" id="KW-0704">Schiff base</keyword>
<evidence type="ECO:0000256" key="1">
    <source>
        <dbReference type="ARBA" id="ARBA00022605"/>
    </source>
</evidence>
<sequence>MHVGKAIRLERIFNRNTNRTIIVPMDHGVSVGPIKGLVHVRDAVTRLVEGGANAGLVHRGLVACGHRTQGRDFGLIVHLSASTCLSPFPHAKVLTTTVEDAIRLGADAVSIHVNLGDETERHMLADFGKVASSAANWGMPLLAMVYARGPKVQGEFDPEMVSHCARIGMELGADVVKVPYTGDKATFAQAIEGCCIPVLIAGGPKLDSTRDLLQMVRDSLDAGGSGLSIGRNVFQHEDPVNLVRALNAIVHENKGVEEAFAVVGR</sequence>
<evidence type="ECO:0000256" key="5">
    <source>
        <dbReference type="NCBIfam" id="TIGR01949"/>
    </source>
</evidence>
<keyword evidence="1" id="KW-0028">Amino-acid biosynthesis</keyword>
<dbReference type="PANTHER" id="PTHR47916">
    <property type="entry name" value="FRUCTOSE-BISPHOSPHATE ALDOLASE CLASS 1"/>
    <property type="match status" value="1"/>
</dbReference>
<evidence type="ECO:0000256" key="4">
    <source>
        <dbReference type="ARBA" id="ARBA00023270"/>
    </source>
</evidence>
<dbReference type="eggNOG" id="COG1830">
    <property type="taxonomic scope" value="Bacteria"/>
</dbReference>
<evidence type="ECO:0000256" key="2">
    <source>
        <dbReference type="ARBA" id="ARBA00022679"/>
    </source>
</evidence>
<dbReference type="InterPro" id="IPR050456">
    <property type="entry name" value="DeoC/FbaB_aldolase"/>
</dbReference>
<dbReference type="Pfam" id="PF01791">
    <property type="entry name" value="DeoC"/>
    <property type="match status" value="1"/>
</dbReference>
<dbReference type="KEGG" id="daf:Desaf_2585"/>